<keyword evidence="1" id="KW-0812">Transmembrane</keyword>
<gene>
    <name evidence="2" type="ORF">MNBD_BACTEROID07-356</name>
</gene>
<organism evidence="2">
    <name type="scientific">hydrothermal vent metagenome</name>
    <dbReference type="NCBI Taxonomy" id="652676"/>
    <lineage>
        <taxon>unclassified sequences</taxon>
        <taxon>metagenomes</taxon>
        <taxon>ecological metagenomes</taxon>
    </lineage>
</organism>
<dbReference type="AlphaFoldDB" id="A0A3B0UD42"/>
<reference evidence="2" key="1">
    <citation type="submission" date="2018-06" db="EMBL/GenBank/DDBJ databases">
        <authorList>
            <person name="Zhirakovskaya E."/>
        </authorList>
    </citation>
    <scope>NUCLEOTIDE SEQUENCE</scope>
</reference>
<accession>A0A3B0UD42</accession>
<feature type="transmembrane region" description="Helical" evidence="1">
    <location>
        <begin position="94"/>
        <end position="113"/>
    </location>
</feature>
<protein>
    <submittedName>
        <fullName evidence="2">Uncharacterized protein</fullName>
    </submittedName>
</protein>
<evidence type="ECO:0000313" key="2">
    <source>
        <dbReference type="EMBL" id="VAW28895.1"/>
    </source>
</evidence>
<sequence length="156" mass="17647">MKVFAPCFSLIFGFLIFVSLTVLHAQDITIDDEGDDAGNIELRIKYAYVQYKIPDYLIFTGSHLKFGITQRPWIDFKSTSMLTANSRYLVLKSIQFYLLFLSLWLVFSLSILTENVVVRKEVKNPKPPLLMLPFTLAGGPLNNGFLSPTSSCKEAI</sequence>
<dbReference type="EMBL" id="UOET01000294">
    <property type="protein sequence ID" value="VAW28895.1"/>
    <property type="molecule type" value="Genomic_DNA"/>
</dbReference>
<proteinExistence type="predicted"/>
<name>A0A3B0UD42_9ZZZZ</name>
<keyword evidence="1" id="KW-1133">Transmembrane helix</keyword>
<keyword evidence="1" id="KW-0472">Membrane</keyword>
<evidence type="ECO:0000256" key="1">
    <source>
        <dbReference type="SAM" id="Phobius"/>
    </source>
</evidence>